<protein>
    <submittedName>
        <fullName evidence="2">Uncharacterized protein</fullName>
    </submittedName>
</protein>
<dbReference type="HOGENOM" id="CLU_2253706_0_0_1"/>
<dbReference type="AlphaFoldDB" id="W1PU57"/>
<name>W1PU57_AMBTC</name>
<evidence type="ECO:0000313" key="3">
    <source>
        <dbReference type="Proteomes" id="UP000017836"/>
    </source>
</evidence>
<evidence type="ECO:0000313" key="2">
    <source>
        <dbReference type="EMBL" id="ERN11598.1"/>
    </source>
</evidence>
<feature type="region of interest" description="Disordered" evidence="1">
    <location>
        <begin position="1"/>
        <end position="104"/>
    </location>
</feature>
<organism evidence="2 3">
    <name type="scientific">Amborella trichopoda</name>
    <dbReference type="NCBI Taxonomy" id="13333"/>
    <lineage>
        <taxon>Eukaryota</taxon>
        <taxon>Viridiplantae</taxon>
        <taxon>Streptophyta</taxon>
        <taxon>Embryophyta</taxon>
        <taxon>Tracheophyta</taxon>
        <taxon>Spermatophyta</taxon>
        <taxon>Magnoliopsida</taxon>
        <taxon>Amborellales</taxon>
        <taxon>Amborellaceae</taxon>
        <taxon>Amborella</taxon>
    </lineage>
</organism>
<proteinExistence type="predicted"/>
<feature type="compositionally biased region" description="Basic and acidic residues" evidence="1">
    <location>
        <begin position="22"/>
        <end position="39"/>
    </location>
</feature>
<evidence type="ECO:0000256" key="1">
    <source>
        <dbReference type="SAM" id="MobiDB-lite"/>
    </source>
</evidence>
<reference evidence="3" key="1">
    <citation type="journal article" date="2013" name="Science">
        <title>The Amborella genome and the evolution of flowering plants.</title>
        <authorList>
            <consortium name="Amborella Genome Project"/>
        </authorList>
    </citation>
    <scope>NUCLEOTIDE SEQUENCE [LARGE SCALE GENOMIC DNA]</scope>
</reference>
<dbReference type="Gramene" id="ERN11598">
    <property type="protein sequence ID" value="ERN11598"/>
    <property type="gene ID" value="AMTR_s00022p00184470"/>
</dbReference>
<feature type="compositionally biased region" description="Basic and acidic residues" evidence="1">
    <location>
        <begin position="81"/>
        <end position="97"/>
    </location>
</feature>
<sequence>MDPSERISWFGIDPYESYQISDTKKGEGHGPGKGKEKGKGKGKKHRDLLDPKHRERGRKWLKKGEREGEGKEEDINEAEDNDLKGRRGCKLKEDNGRRFSCGGG</sequence>
<keyword evidence="3" id="KW-1185">Reference proteome</keyword>
<dbReference type="EMBL" id="KI392687">
    <property type="protein sequence ID" value="ERN11598.1"/>
    <property type="molecule type" value="Genomic_DNA"/>
</dbReference>
<feature type="compositionally biased region" description="Acidic residues" evidence="1">
    <location>
        <begin position="70"/>
        <end position="80"/>
    </location>
</feature>
<accession>W1PU57</accession>
<dbReference type="Proteomes" id="UP000017836">
    <property type="component" value="Unassembled WGS sequence"/>
</dbReference>
<gene>
    <name evidence="2" type="ORF">AMTR_s00022p00184470</name>
</gene>